<dbReference type="Gene3D" id="3.40.50.2000">
    <property type="entry name" value="Glycogen Phosphorylase B"/>
    <property type="match status" value="2"/>
</dbReference>
<dbReference type="PANTHER" id="PTHR11926">
    <property type="entry name" value="GLUCOSYL/GLUCURONOSYL TRANSFERASES"/>
    <property type="match status" value="1"/>
</dbReference>
<accession>A0ABR2DZN6</accession>
<organism evidence="5 6">
    <name type="scientific">Hibiscus sabdariffa</name>
    <name type="common">roselle</name>
    <dbReference type="NCBI Taxonomy" id="183260"/>
    <lineage>
        <taxon>Eukaryota</taxon>
        <taxon>Viridiplantae</taxon>
        <taxon>Streptophyta</taxon>
        <taxon>Embryophyta</taxon>
        <taxon>Tracheophyta</taxon>
        <taxon>Spermatophyta</taxon>
        <taxon>Magnoliopsida</taxon>
        <taxon>eudicotyledons</taxon>
        <taxon>Gunneridae</taxon>
        <taxon>Pentapetalae</taxon>
        <taxon>rosids</taxon>
        <taxon>malvids</taxon>
        <taxon>Malvales</taxon>
        <taxon>Malvaceae</taxon>
        <taxon>Malvoideae</taxon>
        <taxon>Hibiscus</taxon>
    </lineage>
</organism>
<evidence type="ECO:0000256" key="1">
    <source>
        <dbReference type="ARBA" id="ARBA00009995"/>
    </source>
</evidence>
<gene>
    <name evidence="5" type="ORF">V6N12_039094</name>
</gene>
<reference evidence="5 6" key="1">
    <citation type="journal article" date="2024" name="G3 (Bethesda)">
        <title>Genome assembly of Hibiscus sabdariffa L. provides insights into metabolisms of medicinal natural products.</title>
        <authorList>
            <person name="Kim T."/>
        </authorList>
    </citation>
    <scope>NUCLEOTIDE SEQUENCE [LARGE SCALE GENOMIC DNA]</scope>
    <source>
        <strain evidence="5">TK-2024</strain>
        <tissue evidence="5">Old leaves</tissue>
    </source>
</reference>
<comment type="similarity">
    <text evidence="1">Belongs to the UDP-glycosyltransferase family.</text>
</comment>
<evidence type="ECO:0000256" key="4">
    <source>
        <dbReference type="SAM" id="MobiDB-lite"/>
    </source>
</evidence>
<keyword evidence="6" id="KW-1185">Reference proteome</keyword>
<sequence>MASSEGVEVMMVTLALQGHMNPMLKLAKVLVSKGVHVTLATNDVARKRMLDSNISTHFTSNNTPGRICLEFFSDGLSHEFDRDKDTGTFIASLKANGPRNLSNLITHLKANGNQFSCIITSPFITWVPGVATQHGTPCTVLWIQSSTVFSIYYHSIKSPDLFPSLENPNEIVQLPGMLEFTVGDLPTFLLPFSPPHFRLWVAEFISVLDKVKWVLGNSVHELEEEAVNSLSSVKPIHPIGPLVSPILLGKEDTVEGSVDMWRAQDSCIEWLNKQAPSSVIYISFGSIIMSTENQIHSIATALKNTKMPFLWVVKASEARKHEFPTGFLEEMEKEERGLVVSWCPQEKVLMNRALACFVTHCGWNSALETVVAGVPVVAHPEWTDQPTNSKLLVDVFKIGVRMRNCGEEGVNAEEVERCIMEVVNGPGAMEMKKRAMELKEAAKKALEDGGTIATNVLLHSHCSRGNTFSDDVATTPIPMQRHVIFNEEVFPAVSKSSLSSSAASSEVQSEFYSAPLLTESSAVSTSSASPIGDCISSEQLPEVPDPQIVDVPVNFQIEEILPAIEAPTFTESGQVPIVNPEQSTDSKSFDTRQHDKDFSTVILPSVDRRLDVAAIGNVSPTVTESGQDPVNSAEQSTDSESFDTRHHGDLSIVALPSHDERMTAAAVENVPSATTNTHAMHMAEHLIVGFFKHPTRQPRRPHLKEQDIVLSQPPPPGAGVGAGGNTFWGFTWADATTANIPMLIHTQE</sequence>
<dbReference type="InterPro" id="IPR035595">
    <property type="entry name" value="UDP_glycos_trans_CS"/>
</dbReference>
<proteinExistence type="inferred from homology"/>
<dbReference type="InterPro" id="IPR002213">
    <property type="entry name" value="UDP_glucos_trans"/>
</dbReference>
<dbReference type="Pfam" id="PF00201">
    <property type="entry name" value="UDPGT"/>
    <property type="match status" value="1"/>
</dbReference>
<evidence type="ECO:0008006" key="7">
    <source>
        <dbReference type="Google" id="ProtNLM"/>
    </source>
</evidence>
<dbReference type="CDD" id="cd03784">
    <property type="entry name" value="GT1_Gtf-like"/>
    <property type="match status" value="1"/>
</dbReference>
<evidence type="ECO:0000256" key="3">
    <source>
        <dbReference type="ARBA" id="ARBA00022679"/>
    </source>
</evidence>
<dbReference type="SUPFAM" id="SSF53756">
    <property type="entry name" value="UDP-Glycosyltransferase/glycogen phosphorylase"/>
    <property type="match status" value="1"/>
</dbReference>
<dbReference type="Proteomes" id="UP001472677">
    <property type="component" value="Unassembled WGS sequence"/>
</dbReference>
<dbReference type="PROSITE" id="PS00375">
    <property type="entry name" value="UDPGT"/>
    <property type="match status" value="1"/>
</dbReference>
<name>A0ABR2DZN6_9ROSI</name>
<protein>
    <recommendedName>
        <fullName evidence="7">UDP-glycosyltransferases domain-containing protein</fullName>
    </recommendedName>
</protein>
<comment type="caution">
    <text evidence="5">The sequence shown here is derived from an EMBL/GenBank/DDBJ whole genome shotgun (WGS) entry which is preliminary data.</text>
</comment>
<dbReference type="PANTHER" id="PTHR11926:SF1264">
    <property type="entry name" value="GLYCOSYLTRANSFERASE-RELATED"/>
    <property type="match status" value="1"/>
</dbReference>
<keyword evidence="3" id="KW-0808">Transferase</keyword>
<keyword evidence="2" id="KW-0328">Glycosyltransferase</keyword>
<dbReference type="EMBL" id="JBBPBM010000020">
    <property type="protein sequence ID" value="KAK8550381.1"/>
    <property type="molecule type" value="Genomic_DNA"/>
</dbReference>
<feature type="compositionally biased region" description="Polar residues" evidence="4">
    <location>
        <begin position="619"/>
        <end position="639"/>
    </location>
</feature>
<evidence type="ECO:0000313" key="5">
    <source>
        <dbReference type="EMBL" id="KAK8550381.1"/>
    </source>
</evidence>
<feature type="region of interest" description="Disordered" evidence="4">
    <location>
        <begin position="574"/>
        <end position="593"/>
    </location>
</feature>
<evidence type="ECO:0000313" key="6">
    <source>
        <dbReference type="Proteomes" id="UP001472677"/>
    </source>
</evidence>
<evidence type="ECO:0000256" key="2">
    <source>
        <dbReference type="ARBA" id="ARBA00022676"/>
    </source>
</evidence>
<feature type="region of interest" description="Disordered" evidence="4">
    <location>
        <begin position="619"/>
        <end position="644"/>
    </location>
</feature>